<evidence type="ECO:0000313" key="2">
    <source>
        <dbReference type="EMBL" id="SDO48014.1"/>
    </source>
</evidence>
<dbReference type="STRING" id="1090615.SAMN04515671_1073"/>
<reference evidence="2 3" key="1">
    <citation type="submission" date="2016-10" db="EMBL/GenBank/DDBJ databases">
        <authorList>
            <person name="de Groot N.N."/>
        </authorList>
    </citation>
    <scope>NUCLEOTIDE SEQUENCE [LARGE SCALE GENOMIC DNA]</scope>
    <source>
        <strain evidence="3">P4-7,KCTC 19426,CECT 7604</strain>
    </source>
</reference>
<dbReference type="EMBL" id="LT629710">
    <property type="protein sequence ID" value="SDO48014.1"/>
    <property type="molecule type" value="Genomic_DNA"/>
</dbReference>
<protein>
    <submittedName>
        <fullName evidence="2">Pimeloyl-ACP methyl ester carboxylesterase</fullName>
    </submittedName>
</protein>
<dbReference type="InterPro" id="IPR029058">
    <property type="entry name" value="AB_hydrolase_fold"/>
</dbReference>
<dbReference type="AlphaFoldDB" id="A0A1H0JWK3"/>
<dbReference type="InterPro" id="IPR050471">
    <property type="entry name" value="AB_hydrolase"/>
</dbReference>
<dbReference type="Gene3D" id="3.40.50.1820">
    <property type="entry name" value="alpha/beta hydrolase"/>
    <property type="match status" value="1"/>
</dbReference>
<dbReference type="GO" id="GO:0046503">
    <property type="term" value="P:glycerolipid catabolic process"/>
    <property type="evidence" value="ECO:0007669"/>
    <property type="project" value="TreeGrafter"/>
</dbReference>
<dbReference type="RefSeq" id="WP_090474906.1">
    <property type="nucleotide sequence ID" value="NZ_LT629710.1"/>
</dbReference>
<dbReference type="PANTHER" id="PTHR43433:SF5">
    <property type="entry name" value="AB HYDROLASE-1 DOMAIN-CONTAINING PROTEIN"/>
    <property type="match status" value="1"/>
</dbReference>
<accession>A0A1H0JWK3</accession>
<dbReference type="Pfam" id="PF00561">
    <property type="entry name" value="Abhydrolase_1"/>
    <property type="match status" value="1"/>
</dbReference>
<dbReference type="PANTHER" id="PTHR43433">
    <property type="entry name" value="HYDROLASE, ALPHA/BETA FOLD FAMILY PROTEIN"/>
    <property type="match status" value="1"/>
</dbReference>
<keyword evidence="3" id="KW-1185">Reference proteome</keyword>
<evidence type="ECO:0000313" key="3">
    <source>
        <dbReference type="Proteomes" id="UP000198741"/>
    </source>
</evidence>
<dbReference type="Proteomes" id="UP000198741">
    <property type="component" value="Chromosome I"/>
</dbReference>
<organism evidence="2 3">
    <name type="scientific">Nakamurella panacisegetis</name>
    <dbReference type="NCBI Taxonomy" id="1090615"/>
    <lineage>
        <taxon>Bacteria</taxon>
        <taxon>Bacillati</taxon>
        <taxon>Actinomycetota</taxon>
        <taxon>Actinomycetes</taxon>
        <taxon>Nakamurellales</taxon>
        <taxon>Nakamurellaceae</taxon>
        <taxon>Nakamurella</taxon>
    </lineage>
</organism>
<evidence type="ECO:0000259" key="1">
    <source>
        <dbReference type="Pfam" id="PF00561"/>
    </source>
</evidence>
<dbReference type="GO" id="GO:0004806">
    <property type="term" value="F:triacylglycerol lipase activity"/>
    <property type="evidence" value="ECO:0007669"/>
    <property type="project" value="TreeGrafter"/>
</dbReference>
<dbReference type="OrthoDB" id="8957634at2"/>
<gene>
    <name evidence="2" type="ORF">SAMN04515671_1073</name>
</gene>
<feature type="domain" description="AB hydrolase-1" evidence="1">
    <location>
        <begin position="25"/>
        <end position="272"/>
    </location>
</feature>
<dbReference type="InterPro" id="IPR000073">
    <property type="entry name" value="AB_hydrolase_1"/>
</dbReference>
<sequence>MSVDIVSANGIDLAYETFGDPADVPVLLIMGLSTQMLAWRTGFCQALAERGHFVIRFDNRDVGFSTHFGAAGPGKPIGSFLGLSRPAYRLTDMGRDAAGLIEALGLPGAHVVGVSMGGMIAQNLVLLRPDLVRSLTSLSSTTGALPVGKPHPEVLWLMMRAKPAADREGAIAASTAMYSKIRSPGFPSEIEAVRDLSGQSYDRCYDPAGGTRQFAAILAAPDRTAALQRVAVPTTVIHGNADPLINLSGGRATAAAIKGSRFVVIDGMGHDIPTPAWSRLIDEISATVVLGERAAARPVRPV</sequence>
<proteinExistence type="predicted"/>
<name>A0A1H0JWK3_9ACTN</name>
<dbReference type="SUPFAM" id="SSF53474">
    <property type="entry name" value="alpha/beta-Hydrolases"/>
    <property type="match status" value="1"/>
</dbReference>